<dbReference type="Pfam" id="PF21789">
    <property type="entry name" value="TNP-like_RNaseH_C"/>
    <property type="match status" value="1"/>
</dbReference>
<evidence type="ECO:0000313" key="3">
    <source>
        <dbReference type="Proteomes" id="UP000198287"/>
    </source>
</evidence>
<dbReference type="AlphaFoldDB" id="A0A226DSM1"/>
<dbReference type="Proteomes" id="UP000198287">
    <property type="component" value="Unassembled WGS sequence"/>
</dbReference>
<dbReference type="EMBL" id="LNIX01000013">
    <property type="protein sequence ID" value="OXA47687.1"/>
    <property type="molecule type" value="Genomic_DNA"/>
</dbReference>
<sequence>MKYVGIREYKRSGKRAVYEKRLIDSDSRRAALGMMISIKSVIAISKALLIREFNPFKFVLTYRFCQDPLELFFNTVRGRLGNNNNPTVVEFRNIMKSIWHQNLLKSTNTGNCIAQIDEGEVPGGMLPLKRVRKLKVLDMDDIDALDIIDLSALSDPHYSDFYRNCLAYISGNVLIEAKDRGGLFTPGHSVFRIVELTDACYRQICKTSGGLMKVTMPLHPGDLEIAEAIFRLFDHKLIDYVVRPDGAGRASCPPGNSIAPPRDGEGLVLRIYLPLQAL</sequence>
<dbReference type="InterPro" id="IPR048367">
    <property type="entry name" value="TNP-like_RNaseH_C"/>
</dbReference>
<dbReference type="OrthoDB" id="7312725at2759"/>
<protein>
    <submittedName>
        <fullName evidence="2">DNA transposase THAP9</fullName>
    </submittedName>
</protein>
<keyword evidence="3" id="KW-1185">Reference proteome</keyword>
<organism evidence="2 3">
    <name type="scientific">Folsomia candida</name>
    <name type="common">Springtail</name>
    <dbReference type="NCBI Taxonomy" id="158441"/>
    <lineage>
        <taxon>Eukaryota</taxon>
        <taxon>Metazoa</taxon>
        <taxon>Ecdysozoa</taxon>
        <taxon>Arthropoda</taxon>
        <taxon>Hexapoda</taxon>
        <taxon>Collembola</taxon>
        <taxon>Entomobryomorpha</taxon>
        <taxon>Isotomoidea</taxon>
        <taxon>Isotomidae</taxon>
        <taxon>Proisotominae</taxon>
        <taxon>Folsomia</taxon>
    </lineage>
</organism>
<name>A0A226DSM1_FOLCA</name>
<comment type="caution">
    <text evidence="2">The sequence shown here is derived from an EMBL/GenBank/DDBJ whole genome shotgun (WGS) entry which is preliminary data.</text>
</comment>
<accession>A0A226DSM1</accession>
<feature type="domain" description="Transposable element P transposase-like RNase H C-terminal" evidence="1">
    <location>
        <begin position="62"/>
        <end position="96"/>
    </location>
</feature>
<gene>
    <name evidence="2" type="ORF">Fcan01_17759</name>
</gene>
<reference evidence="2 3" key="1">
    <citation type="submission" date="2015-12" db="EMBL/GenBank/DDBJ databases">
        <title>The genome of Folsomia candida.</title>
        <authorList>
            <person name="Faddeeva A."/>
            <person name="Derks M.F."/>
            <person name="Anvar Y."/>
            <person name="Smit S."/>
            <person name="Van Straalen N."/>
            <person name="Roelofs D."/>
        </authorList>
    </citation>
    <scope>NUCLEOTIDE SEQUENCE [LARGE SCALE GENOMIC DNA]</scope>
    <source>
        <strain evidence="2 3">VU population</strain>
        <tissue evidence="2">Whole body</tissue>
    </source>
</reference>
<dbReference type="PANTHER" id="PTHR47577:SF2">
    <property type="entry name" value="THAP DOMAIN CONTAINING 9"/>
    <property type="match status" value="1"/>
</dbReference>
<evidence type="ECO:0000313" key="2">
    <source>
        <dbReference type="EMBL" id="OXA47687.1"/>
    </source>
</evidence>
<evidence type="ECO:0000259" key="1">
    <source>
        <dbReference type="Pfam" id="PF21789"/>
    </source>
</evidence>
<dbReference type="PANTHER" id="PTHR47577">
    <property type="entry name" value="THAP DOMAIN-CONTAINING PROTEIN 6"/>
    <property type="match status" value="1"/>
</dbReference>
<proteinExistence type="predicted"/>